<evidence type="ECO:0000313" key="2">
    <source>
        <dbReference type="Proteomes" id="UP000239415"/>
    </source>
</evidence>
<organism evidence="1 2">
    <name type="scientific">Actinoplanes italicus</name>
    <dbReference type="NCBI Taxonomy" id="113567"/>
    <lineage>
        <taxon>Bacteria</taxon>
        <taxon>Bacillati</taxon>
        <taxon>Actinomycetota</taxon>
        <taxon>Actinomycetes</taxon>
        <taxon>Micromonosporales</taxon>
        <taxon>Micromonosporaceae</taxon>
        <taxon>Actinoplanes</taxon>
    </lineage>
</organism>
<accession>A0A2T0JXW9</accession>
<reference evidence="1 2" key="1">
    <citation type="submission" date="2018-03" db="EMBL/GenBank/DDBJ databases">
        <title>Genomic Encyclopedia of Archaeal and Bacterial Type Strains, Phase II (KMG-II): from individual species to whole genera.</title>
        <authorList>
            <person name="Goeker M."/>
        </authorList>
    </citation>
    <scope>NUCLEOTIDE SEQUENCE [LARGE SCALE GENOMIC DNA]</scope>
    <source>
        <strain evidence="1 2">DSM 43146</strain>
    </source>
</reference>
<dbReference type="Proteomes" id="UP000239415">
    <property type="component" value="Unassembled WGS sequence"/>
</dbReference>
<gene>
    <name evidence="1" type="ORF">CLV67_12511</name>
</gene>
<comment type="caution">
    <text evidence="1">The sequence shown here is derived from an EMBL/GenBank/DDBJ whole genome shotgun (WGS) entry which is preliminary data.</text>
</comment>
<proteinExistence type="predicted"/>
<protein>
    <submittedName>
        <fullName evidence="1">Uncharacterized protein</fullName>
    </submittedName>
</protein>
<sequence>MMPPVIVSADELSAASALAPETLSQYLSSAGWELEQSLERATLWTRREDDGDFQVLVPGDRDLRDYASRVSDFLTTVAAVEERPIRLLLDDLETAGADTLSFRLMPSGPSGTIPLFNAVDALAGVRELVVASTYALMSEQPMLVQGRRPDSALDFARTVRLGTPRAGSWAIAAQLAVPRADVNADPPLARRVSLQMHRAVRACYAASGEAQRNFDLGLFLRLTGEGVSANVCDALAKLGRDGVPYDVRFNWASQLPSSVPPRSFRFSTRRIEVLRTAAEQLKVAVPDGEVTVEGQVSRLRRDIGEGGQATVKGPISTVYGSSERSVRVLLPDALYQQLVDAHGRRRHVRVTGTAVRGRIERVSHVEVLGGVTET</sequence>
<keyword evidence="2" id="KW-1185">Reference proteome</keyword>
<evidence type="ECO:0000313" key="1">
    <source>
        <dbReference type="EMBL" id="PRX13302.1"/>
    </source>
</evidence>
<dbReference type="EMBL" id="PVMZ01000025">
    <property type="protein sequence ID" value="PRX13302.1"/>
    <property type="molecule type" value="Genomic_DNA"/>
</dbReference>
<name>A0A2T0JXW9_9ACTN</name>
<dbReference type="AlphaFoldDB" id="A0A2T0JXW9"/>